<evidence type="ECO:0000313" key="8">
    <source>
        <dbReference type="Proteomes" id="UP000035489"/>
    </source>
</evidence>
<dbReference type="SUPFAM" id="SSF48498">
    <property type="entry name" value="Tetracyclin repressor-like, C-terminal domain"/>
    <property type="match status" value="1"/>
</dbReference>
<dbReference type="PANTHER" id="PTHR30055">
    <property type="entry name" value="HTH-TYPE TRANSCRIPTIONAL REGULATOR RUTR"/>
    <property type="match status" value="1"/>
</dbReference>
<proteinExistence type="predicted"/>
<accession>A0A0H1R624</accession>
<dbReference type="Proteomes" id="UP000035489">
    <property type="component" value="Unassembled WGS sequence"/>
</dbReference>
<feature type="region of interest" description="Disordered" evidence="5">
    <location>
        <begin position="1"/>
        <end position="23"/>
    </location>
</feature>
<keyword evidence="2 4" id="KW-0238">DNA-binding</keyword>
<dbReference type="GO" id="GO:0003700">
    <property type="term" value="F:DNA-binding transcription factor activity"/>
    <property type="evidence" value="ECO:0007669"/>
    <property type="project" value="TreeGrafter"/>
</dbReference>
<reference evidence="7 8" key="1">
    <citation type="submission" date="2015-05" db="EMBL/GenBank/DDBJ databases">
        <title>Draft genome sequence of Microvirga vignae strain BR3299, a novel nitrogen fixing bacteria isolated from Brazil semi-aired region.</title>
        <authorList>
            <person name="Zilli J.E."/>
            <person name="Passos S.R."/>
            <person name="Leite J."/>
            <person name="Baldani J.I."/>
            <person name="Xavier G.R."/>
            <person name="Rumjaneck N.G."/>
            <person name="Simoes-Araujo J.L."/>
        </authorList>
    </citation>
    <scope>NUCLEOTIDE SEQUENCE [LARGE SCALE GENOMIC DNA]</scope>
    <source>
        <strain evidence="7 8">BR3299</strain>
    </source>
</reference>
<feature type="compositionally biased region" description="Low complexity" evidence="5">
    <location>
        <begin position="1"/>
        <end position="16"/>
    </location>
</feature>
<dbReference type="STRING" id="1225564.AA309_26830"/>
<evidence type="ECO:0000256" key="2">
    <source>
        <dbReference type="ARBA" id="ARBA00023125"/>
    </source>
</evidence>
<feature type="domain" description="HTH tetR-type" evidence="6">
    <location>
        <begin position="21"/>
        <end position="81"/>
    </location>
</feature>
<evidence type="ECO:0000256" key="1">
    <source>
        <dbReference type="ARBA" id="ARBA00023015"/>
    </source>
</evidence>
<dbReference type="Gene3D" id="1.10.357.10">
    <property type="entry name" value="Tetracycline Repressor, domain 2"/>
    <property type="match status" value="1"/>
</dbReference>
<dbReference type="PROSITE" id="PS50977">
    <property type="entry name" value="HTH_TETR_2"/>
    <property type="match status" value="1"/>
</dbReference>
<dbReference type="Pfam" id="PF14246">
    <property type="entry name" value="TetR_C_7"/>
    <property type="match status" value="1"/>
</dbReference>
<keyword evidence="3" id="KW-0804">Transcription</keyword>
<dbReference type="GO" id="GO:0000976">
    <property type="term" value="F:transcription cis-regulatory region binding"/>
    <property type="evidence" value="ECO:0007669"/>
    <property type="project" value="TreeGrafter"/>
</dbReference>
<dbReference type="PATRIC" id="fig|1225564.3.peg.6988"/>
<dbReference type="AlphaFoldDB" id="A0A0H1R624"/>
<evidence type="ECO:0000256" key="3">
    <source>
        <dbReference type="ARBA" id="ARBA00023163"/>
    </source>
</evidence>
<dbReference type="InterPro" id="IPR050109">
    <property type="entry name" value="HTH-type_TetR-like_transc_reg"/>
</dbReference>
<dbReference type="SUPFAM" id="SSF46689">
    <property type="entry name" value="Homeodomain-like"/>
    <property type="match status" value="1"/>
</dbReference>
<evidence type="ECO:0000313" key="7">
    <source>
        <dbReference type="EMBL" id="KLK90266.1"/>
    </source>
</evidence>
<name>A0A0H1R624_9HYPH</name>
<evidence type="ECO:0000256" key="5">
    <source>
        <dbReference type="SAM" id="MobiDB-lite"/>
    </source>
</evidence>
<dbReference type="Gene3D" id="1.10.10.60">
    <property type="entry name" value="Homeodomain-like"/>
    <property type="match status" value="1"/>
</dbReference>
<protein>
    <submittedName>
        <fullName evidence="7">TetR family transcriptional regulator</fullName>
    </submittedName>
</protein>
<dbReference type="FunFam" id="1.10.10.60:FF:000141">
    <property type="entry name" value="TetR family transcriptional regulator"/>
    <property type="match status" value="1"/>
</dbReference>
<dbReference type="Pfam" id="PF00440">
    <property type="entry name" value="TetR_N"/>
    <property type="match status" value="1"/>
</dbReference>
<dbReference type="InterPro" id="IPR036271">
    <property type="entry name" value="Tet_transcr_reg_TetR-rel_C_sf"/>
</dbReference>
<sequence>MARATAAAPSNSPSTEESAERAKRRQILEGARQVFLASGFDGASMGEIAKAAGVSKGTLYVYFDSKESLFAALTTEEKQGLAEVLFKLDADDPDVRSVLTQLGHTYLTRMGTPEHISSIRMVIGAAEKFPALGQAFYEAGPRQGAARLAAYFDRQVQAGRLSIADTSVAAQHFLDLCVSGLMRRQLFAVGGPPTQDEIKKNVENAIRVFFAAYGPDAGKRQ</sequence>
<evidence type="ECO:0000256" key="4">
    <source>
        <dbReference type="PROSITE-ProRule" id="PRU00335"/>
    </source>
</evidence>
<organism evidence="7 8">
    <name type="scientific">Microvirga vignae</name>
    <dbReference type="NCBI Taxonomy" id="1225564"/>
    <lineage>
        <taxon>Bacteria</taxon>
        <taxon>Pseudomonadati</taxon>
        <taxon>Pseudomonadota</taxon>
        <taxon>Alphaproteobacteria</taxon>
        <taxon>Hyphomicrobiales</taxon>
        <taxon>Methylobacteriaceae</taxon>
        <taxon>Microvirga</taxon>
    </lineage>
</organism>
<keyword evidence="8" id="KW-1185">Reference proteome</keyword>
<dbReference type="PRINTS" id="PR00455">
    <property type="entry name" value="HTHTETR"/>
</dbReference>
<dbReference type="InterPro" id="IPR001647">
    <property type="entry name" value="HTH_TetR"/>
</dbReference>
<dbReference type="EMBL" id="LCYG01000091">
    <property type="protein sequence ID" value="KLK90266.1"/>
    <property type="molecule type" value="Genomic_DNA"/>
</dbReference>
<dbReference type="PROSITE" id="PS01081">
    <property type="entry name" value="HTH_TETR_1"/>
    <property type="match status" value="1"/>
</dbReference>
<comment type="caution">
    <text evidence="7">The sequence shown here is derived from an EMBL/GenBank/DDBJ whole genome shotgun (WGS) entry which is preliminary data.</text>
</comment>
<feature type="DNA-binding region" description="H-T-H motif" evidence="4">
    <location>
        <begin position="44"/>
        <end position="63"/>
    </location>
</feature>
<keyword evidence="1" id="KW-0805">Transcription regulation</keyword>
<gene>
    <name evidence="7" type="ORF">AA309_26830</name>
</gene>
<dbReference type="InterPro" id="IPR039536">
    <property type="entry name" value="TetR_C_Proteobacteria"/>
</dbReference>
<dbReference type="PANTHER" id="PTHR30055:SF146">
    <property type="entry name" value="HTH-TYPE TRANSCRIPTIONAL DUAL REGULATOR CECR"/>
    <property type="match status" value="1"/>
</dbReference>
<dbReference type="InterPro" id="IPR023772">
    <property type="entry name" value="DNA-bd_HTH_TetR-type_CS"/>
</dbReference>
<evidence type="ECO:0000259" key="6">
    <source>
        <dbReference type="PROSITE" id="PS50977"/>
    </source>
</evidence>
<dbReference type="InterPro" id="IPR009057">
    <property type="entry name" value="Homeodomain-like_sf"/>
</dbReference>